<dbReference type="NCBIfam" id="TIGR01640">
    <property type="entry name" value="F_box_assoc_1"/>
    <property type="match status" value="1"/>
</dbReference>
<protein>
    <recommendedName>
        <fullName evidence="1">F-box domain-containing protein</fullName>
    </recommendedName>
</protein>
<dbReference type="InterPro" id="IPR017451">
    <property type="entry name" value="F-box-assoc_interact_dom"/>
</dbReference>
<reference evidence="2 3" key="1">
    <citation type="journal article" date="2021" name="Commun. Biol.">
        <title>The genome of Shorea leprosula (Dipterocarpaceae) highlights the ecological relevance of drought in aseasonal tropical rainforests.</title>
        <authorList>
            <person name="Ng K.K.S."/>
            <person name="Kobayashi M.J."/>
            <person name="Fawcett J.A."/>
            <person name="Hatakeyama M."/>
            <person name="Paape T."/>
            <person name="Ng C.H."/>
            <person name="Ang C.C."/>
            <person name="Tnah L.H."/>
            <person name="Lee C.T."/>
            <person name="Nishiyama T."/>
            <person name="Sese J."/>
            <person name="O'Brien M.J."/>
            <person name="Copetti D."/>
            <person name="Mohd Noor M.I."/>
            <person name="Ong R.C."/>
            <person name="Putra M."/>
            <person name="Sireger I.Z."/>
            <person name="Indrioko S."/>
            <person name="Kosugi Y."/>
            <person name="Izuno A."/>
            <person name="Isagi Y."/>
            <person name="Lee S.L."/>
            <person name="Shimizu K.K."/>
        </authorList>
    </citation>
    <scope>NUCLEOTIDE SEQUENCE [LARGE SCALE GENOMIC DNA]</scope>
    <source>
        <strain evidence="2">214</strain>
    </source>
</reference>
<dbReference type="Pfam" id="PF08268">
    <property type="entry name" value="FBA_3"/>
    <property type="match status" value="1"/>
</dbReference>
<dbReference type="InterPro" id="IPR013187">
    <property type="entry name" value="F-box-assoc_dom_typ3"/>
</dbReference>
<dbReference type="PANTHER" id="PTHR31672">
    <property type="entry name" value="BNACNNG10540D PROTEIN"/>
    <property type="match status" value="1"/>
</dbReference>
<dbReference type="EMBL" id="BPVZ01000141">
    <property type="protein sequence ID" value="GKV40448.1"/>
    <property type="molecule type" value="Genomic_DNA"/>
</dbReference>
<dbReference type="InterPro" id="IPR050796">
    <property type="entry name" value="SCF_F-box_component"/>
</dbReference>
<dbReference type="Proteomes" id="UP001054252">
    <property type="component" value="Unassembled WGS sequence"/>
</dbReference>
<dbReference type="InterPro" id="IPR001810">
    <property type="entry name" value="F-box_dom"/>
</dbReference>
<comment type="caution">
    <text evidence="2">The sequence shown here is derived from an EMBL/GenBank/DDBJ whole genome shotgun (WGS) entry which is preliminary data.</text>
</comment>
<accession>A0AAV5LSJ6</accession>
<gene>
    <name evidence="2" type="ORF">SLEP1_g48092</name>
</gene>
<dbReference type="AlphaFoldDB" id="A0AAV5LSJ6"/>
<evidence type="ECO:0000259" key="1">
    <source>
        <dbReference type="PROSITE" id="PS50181"/>
    </source>
</evidence>
<dbReference type="SMART" id="SM00256">
    <property type="entry name" value="FBOX"/>
    <property type="match status" value="1"/>
</dbReference>
<dbReference type="Gene3D" id="1.20.1280.50">
    <property type="match status" value="1"/>
</dbReference>
<organism evidence="2 3">
    <name type="scientific">Rubroshorea leprosula</name>
    <dbReference type="NCBI Taxonomy" id="152421"/>
    <lineage>
        <taxon>Eukaryota</taxon>
        <taxon>Viridiplantae</taxon>
        <taxon>Streptophyta</taxon>
        <taxon>Embryophyta</taxon>
        <taxon>Tracheophyta</taxon>
        <taxon>Spermatophyta</taxon>
        <taxon>Magnoliopsida</taxon>
        <taxon>eudicotyledons</taxon>
        <taxon>Gunneridae</taxon>
        <taxon>Pentapetalae</taxon>
        <taxon>rosids</taxon>
        <taxon>malvids</taxon>
        <taxon>Malvales</taxon>
        <taxon>Dipterocarpaceae</taxon>
        <taxon>Rubroshorea</taxon>
    </lineage>
</organism>
<name>A0AAV5LSJ6_9ROSI</name>
<evidence type="ECO:0000313" key="2">
    <source>
        <dbReference type="EMBL" id="GKV40448.1"/>
    </source>
</evidence>
<dbReference type="PROSITE" id="PS50181">
    <property type="entry name" value="FBOX"/>
    <property type="match status" value="1"/>
</dbReference>
<proteinExistence type="predicted"/>
<feature type="domain" description="F-box" evidence="1">
    <location>
        <begin position="1"/>
        <end position="44"/>
    </location>
</feature>
<evidence type="ECO:0000313" key="3">
    <source>
        <dbReference type="Proteomes" id="UP001054252"/>
    </source>
</evidence>
<dbReference type="SUPFAM" id="SSF81383">
    <property type="entry name" value="F-box domain"/>
    <property type="match status" value="1"/>
</dbReference>
<dbReference type="PANTHER" id="PTHR31672:SF13">
    <property type="entry name" value="F-BOX PROTEIN CPR30-LIKE"/>
    <property type="match status" value="1"/>
</dbReference>
<keyword evidence="3" id="KW-1185">Reference proteome</keyword>
<dbReference type="Pfam" id="PF00646">
    <property type="entry name" value="F-box"/>
    <property type="match status" value="1"/>
</dbReference>
<sequence>MTSIPDHIIYHILLQLPVKSLVRFKCVNKNWSSFVAHPDFIKTHLDCTKTQSLIISCLEHQNLHTSIIRFFSIRVINEVSDIEFSASFPVPFDSYHVLPSCNGLICFYGSHGGIHVCNPATRKMVTLPDSRGADVQSSTCGLGFDKITSKYTVVKFLKPSDMDDDVSDSLRLEVFTMDEDNSWRTVRFQPPFRFPHRQPPVFAGGFFYWISNPVVDSSGFSIISFDVGHEIFGVIRPPESLLRKNWYLFSLVELGGKLCLVDLDFDVVDKKRMDIWIFKGNVDFDGTHDLWLRETIIHSKESIGCTLPVAVVGGEILLHGYVKGLGELNFYDPKLGRFRELEIGKVSWQYFHVSSYVGSIVPVSNNQ</sequence>
<dbReference type="InterPro" id="IPR036047">
    <property type="entry name" value="F-box-like_dom_sf"/>
</dbReference>